<dbReference type="InterPro" id="IPR013087">
    <property type="entry name" value="Znf_C2H2_type"/>
</dbReference>
<feature type="domain" description="C2H2-type" evidence="9">
    <location>
        <begin position="110"/>
        <end position="137"/>
    </location>
</feature>
<dbReference type="SMART" id="SM00355">
    <property type="entry name" value="ZnF_C2H2"/>
    <property type="match status" value="6"/>
</dbReference>
<name>A0A5N4AL95_PHOPY</name>
<evidence type="ECO:0000256" key="4">
    <source>
        <dbReference type="ARBA" id="ARBA00022771"/>
    </source>
</evidence>
<feature type="domain" description="C2H2-type" evidence="9">
    <location>
        <begin position="225"/>
        <end position="253"/>
    </location>
</feature>
<evidence type="ECO:0000256" key="7">
    <source>
        <dbReference type="PROSITE-ProRule" id="PRU00042"/>
    </source>
</evidence>
<feature type="domain" description="C2H2-type" evidence="9">
    <location>
        <begin position="166"/>
        <end position="193"/>
    </location>
</feature>
<comment type="subcellular location">
    <subcellularLocation>
        <location evidence="1">Nucleus</location>
    </subcellularLocation>
</comment>
<evidence type="ECO:0000313" key="11">
    <source>
        <dbReference type="Proteomes" id="UP000327044"/>
    </source>
</evidence>
<keyword evidence="6" id="KW-0539">Nucleus</keyword>
<feature type="domain" description="C2H2-type" evidence="9">
    <location>
        <begin position="194"/>
        <end position="223"/>
    </location>
</feature>
<dbReference type="FunFam" id="3.30.160.60:FF:000295">
    <property type="entry name" value="zinc finger protein 19"/>
    <property type="match status" value="1"/>
</dbReference>
<sequence length="505" mass="56225">MALYMMDPDLIVIDPDSADGYNLESASIKQEAEKGQIFDLESLDGRKLISKHAIQLGDISEGDSGTHFVKHVMQDDKLSKVWECRICAKEFGHQYTLMRHLPTHTDERKYQCNVCGKAFRQMSTLSQHRAIHSADRPYICEMCHKTFNRVSTLISHRKTHTGLKPHQCHLCNKAFHQKGNLRNHIFTHTNERPYKCEICFKGFNQMSNLMCHKMKAHHRSDKPRHMCQICGRDFEKRISLRNHEQCEHGLESPESSATSFSGAKSSNGVLVEPIKTAAMQHALATDQTPFALLRPLNGIPVLVRVLAAGDKQMLIPATAEDLKRHGQITITPQVDEGVKKEGDPLAQVDDLDDAPSTSKSLGSNVQIKIPVVATVVQRCGQDGSVSMAIESPGPSGDEIGQDHYFLPSTTLDDIHAQFSSHVITPANIQYIDECGNVVPFDEFKEKNQTCGALQYDHSIETMSFPDSESYGDESNAILGILENDEAILNNSKEFSLSNGCDLGLS</sequence>
<dbReference type="Gene3D" id="3.30.160.60">
    <property type="entry name" value="Classic Zinc Finger"/>
    <property type="match status" value="5"/>
</dbReference>
<evidence type="ECO:0000259" key="9">
    <source>
        <dbReference type="PROSITE" id="PS50157"/>
    </source>
</evidence>
<dbReference type="EMBL" id="VVIM01000006">
    <property type="protein sequence ID" value="KAB0798110.1"/>
    <property type="molecule type" value="Genomic_DNA"/>
</dbReference>
<dbReference type="GO" id="GO:0005634">
    <property type="term" value="C:nucleus"/>
    <property type="evidence" value="ECO:0007669"/>
    <property type="project" value="UniProtKB-SubCell"/>
</dbReference>
<evidence type="ECO:0000256" key="5">
    <source>
        <dbReference type="ARBA" id="ARBA00022833"/>
    </source>
</evidence>
<dbReference type="PROSITE" id="PS00028">
    <property type="entry name" value="ZINC_FINGER_C2H2_1"/>
    <property type="match status" value="6"/>
</dbReference>
<keyword evidence="4 7" id="KW-0863">Zinc-finger</keyword>
<dbReference type="PANTHER" id="PTHR24379:SF121">
    <property type="entry name" value="C2H2-TYPE DOMAIN-CONTAINING PROTEIN"/>
    <property type="match status" value="1"/>
</dbReference>
<dbReference type="InParanoid" id="A0A5N4AL95"/>
<dbReference type="PROSITE" id="PS50157">
    <property type="entry name" value="ZINC_FINGER_C2H2_2"/>
    <property type="match status" value="6"/>
</dbReference>
<reference evidence="10 11" key="1">
    <citation type="journal article" date="2018" name="Elife">
        <title>Firefly genomes illuminate parallel origins of bioluminescence in beetles.</title>
        <authorList>
            <person name="Fallon T.R."/>
            <person name="Lower S.E."/>
            <person name="Chang C.H."/>
            <person name="Bessho-Uehara M."/>
            <person name="Martin G.J."/>
            <person name="Bewick A.J."/>
            <person name="Behringer M."/>
            <person name="Debat H.J."/>
            <person name="Wong I."/>
            <person name="Day J.C."/>
            <person name="Suvorov A."/>
            <person name="Silva C.J."/>
            <person name="Stanger-Hall K.F."/>
            <person name="Hall D.W."/>
            <person name="Schmitz R.J."/>
            <person name="Nelson D.R."/>
            <person name="Lewis S.M."/>
            <person name="Shigenobu S."/>
            <person name="Bybee S.M."/>
            <person name="Larracuente A.M."/>
            <person name="Oba Y."/>
            <person name="Weng J.K."/>
        </authorList>
    </citation>
    <scope>NUCLEOTIDE SEQUENCE [LARGE SCALE GENOMIC DNA]</scope>
    <source>
        <strain evidence="10">1611_PpyrPB1</strain>
        <tissue evidence="10">Whole body</tissue>
    </source>
</reference>
<dbReference type="GO" id="GO:0008270">
    <property type="term" value="F:zinc ion binding"/>
    <property type="evidence" value="ECO:0007669"/>
    <property type="project" value="UniProtKB-KW"/>
</dbReference>
<accession>A0A5N4AL95</accession>
<evidence type="ECO:0000256" key="3">
    <source>
        <dbReference type="ARBA" id="ARBA00022737"/>
    </source>
</evidence>
<keyword evidence="2" id="KW-0479">Metal-binding</keyword>
<feature type="domain" description="C2H2-type" evidence="9">
    <location>
        <begin position="82"/>
        <end position="109"/>
    </location>
</feature>
<proteinExistence type="predicted"/>
<evidence type="ECO:0000256" key="2">
    <source>
        <dbReference type="ARBA" id="ARBA00022723"/>
    </source>
</evidence>
<evidence type="ECO:0000256" key="6">
    <source>
        <dbReference type="ARBA" id="ARBA00023242"/>
    </source>
</evidence>
<evidence type="ECO:0000256" key="8">
    <source>
        <dbReference type="SAM" id="MobiDB-lite"/>
    </source>
</evidence>
<dbReference type="SUPFAM" id="SSF57667">
    <property type="entry name" value="beta-beta-alpha zinc fingers"/>
    <property type="match status" value="3"/>
</dbReference>
<keyword evidence="5" id="KW-0862">Zinc</keyword>
<dbReference type="Pfam" id="PF00096">
    <property type="entry name" value="zf-C2H2"/>
    <property type="match status" value="3"/>
</dbReference>
<evidence type="ECO:0000313" key="10">
    <source>
        <dbReference type="EMBL" id="KAB0798110.1"/>
    </source>
</evidence>
<gene>
    <name evidence="10" type="ORF">PPYR_09103</name>
</gene>
<evidence type="ECO:0000256" key="1">
    <source>
        <dbReference type="ARBA" id="ARBA00004123"/>
    </source>
</evidence>
<feature type="region of interest" description="Disordered" evidence="8">
    <location>
        <begin position="338"/>
        <end position="359"/>
    </location>
</feature>
<keyword evidence="11" id="KW-1185">Reference proteome</keyword>
<comment type="caution">
    <text evidence="10">The sequence shown here is derived from an EMBL/GenBank/DDBJ whole genome shotgun (WGS) entry which is preliminary data.</text>
</comment>
<protein>
    <recommendedName>
        <fullName evidence="9">C2H2-type domain-containing protein</fullName>
    </recommendedName>
</protein>
<keyword evidence="3" id="KW-0677">Repeat</keyword>
<dbReference type="FunFam" id="3.30.160.60:FF:000176">
    <property type="entry name" value="zinc finger protein 70"/>
    <property type="match status" value="1"/>
</dbReference>
<feature type="domain" description="C2H2-type" evidence="9">
    <location>
        <begin position="138"/>
        <end position="165"/>
    </location>
</feature>
<dbReference type="PANTHER" id="PTHR24379">
    <property type="entry name" value="KRAB AND ZINC FINGER DOMAIN-CONTAINING"/>
    <property type="match status" value="1"/>
</dbReference>
<dbReference type="Proteomes" id="UP000327044">
    <property type="component" value="Unassembled WGS sequence"/>
</dbReference>
<dbReference type="AlphaFoldDB" id="A0A5N4AL95"/>
<dbReference type="FunFam" id="3.30.160.60:FF:000512">
    <property type="entry name" value="zinc finger protein 197 isoform X1"/>
    <property type="match status" value="1"/>
</dbReference>
<dbReference type="InterPro" id="IPR036236">
    <property type="entry name" value="Znf_C2H2_sf"/>
</dbReference>
<dbReference type="FunFam" id="3.30.160.60:FF:000870">
    <property type="entry name" value="zinc finger protein 197 isoform X1"/>
    <property type="match status" value="1"/>
</dbReference>
<organism evidence="10 11">
    <name type="scientific">Photinus pyralis</name>
    <name type="common">Common eastern firefly</name>
    <name type="synonym">Lampyris pyralis</name>
    <dbReference type="NCBI Taxonomy" id="7054"/>
    <lineage>
        <taxon>Eukaryota</taxon>
        <taxon>Metazoa</taxon>
        <taxon>Ecdysozoa</taxon>
        <taxon>Arthropoda</taxon>
        <taxon>Hexapoda</taxon>
        <taxon>Insecta</taxon>
        <taxon>Pterygota</taxon>
        <taxon>Neoptera</taxon>
        <taxon>Endopterygota</taxon>
        <taxon>Coleoptera</taxon>
        <taxon>Polyphaga</taxon>
        <taxon>Elateriformia</taxon>
        <taxon>Elateroidea</taxon>
        <taxon>Lampyridae</taxon>
        <taxon>Lampyrinae</taxon>
        <taxon>Photinus</taxon>
    </lineage>
</organism>